<evidence type="ECO:0000259" key="3">
    <source>
        <dbReference type="PROSITE" id="PS51688"/>
    </source>
</evidence>
<proteinExistence type="predicted"/>
<keyword evidence="4" id="KW-0614">Plasmid</keyword>
<accession>A0A6I6IIC9</accession>
<dbReference type="Pfam" id="PF13884">
    <property type="entry name" value="Peptidase_S74"/>
    <property type="match status" value="1"/>
</dbReference>
<evidence type="ECO:0000256" key="1">
    <source>
        <dbReference type="SAM" id="Coils"/>
    </source>
</evidence>
<reference evidence="4 5" key="1">
    <citation type="submission" date="2018-12" db="EMBL/GenBank/DDBJ databases">
        <title>Complete genome sequence of Roseovarius sp. MME-070.</title>
        <authorList>
            <person name="Nam Y.-D."/>
            <person name="Kang J."/>
            <person name="Chung W.-H."/>
            <person name="Park Y.S."/>
        </authorList>
    </citation>
    <scope>NUCLEOTIDE SEQUENCE [LARGE SCALE GENOMIC DNA]</scope>
    <source>
        <strain evidence="4 5">MME-070</strain>
        <plasmid evidence="5">pmme07001</plasmid>
    </source>
</reference>
<feature type="coiled-coil region" evidence="1">
    <location>
        <begin position="383"/>
        <end position="424"/>
    </location>
</feature>
<dbReference type="Proteomes" id="UP000428330">
    <property type="component" value="Plasmid pMME07001"/>
</dbReference>
<evidence type="ECO:0000313" key="4">
    <source>
        <dbReference type="EMBL" id="QGX96740.1"/>
    </source>
</evidence>
<name>A0A6I6IIC9_9RHOB</name>
<feature type="chain" id="PRO_5026124193" evidence="2">
    <location>
        <begin position="29"/>
        <end position="427"/>
    </location>
</feature>
<geneLocation type="plasmid" evidence="5">
    <name>pmme07001</name>
</geneLocation>
<dbReference type="InterPro" id="IPR030392">
    <property type="entry name" value="S74_ICA"/>
</dbReference>
<gene>
    <name evidence="4" type="ORF">EI983_00010</name>
</gene>
<feature type="signal peptide" evidence="2">
    <location>
        <begin position="1"/>
        <end position="28"/>
    </location>
</feature>
<sequence length="427" mass="44875">MTHRRLAMKPLFLSASAIAVALCSTAMAEQLINDNLVVTGNMCVGLDCATGDADLNLNGIVLRAGVPKIHFNSSNSTFIDWELSGSATNGGARNFSLDSTRTGGTTTPFIIQGQPPTSSFVMENNGDIGFGTSMAQAELHVVRSAHPALRLEQDTSGGLGHHTWDMSVGNSGFQIVDVGNPFSVVPFTIENGADPGAFHIDATGTVGMGTTTPSTGLHVWDNTGQGAILIEETSAGTLGQMTLRNNGITFFTLEDTSIADAPNTGRKWNFQNQNGTFRVTTAPGGPGEIEMILTPAGDMTIEGALTQNSDKHKKMAIEPVDPAAILQKVAELPVSSWMYKDNAALGIRHIGPMAQDFHAAFDVGASETGISSLDTSGVALAAIQALASENAALRTQAEEAGIETRALKAELDALKRRFAALEDQFAD</sequence>
<dbReference type="PROSITE" id="PS51688">
    <property type="entry name" value="ICA"/>
    <property type="match status" value="1"/>
</dbReference>
<keyword evidence="1" id="KW-0175">Coiled coil</keyword>
<keyword evidence="5" id="KW-1185">Reference proteome</keyword>
<feature type="domain" description="Peptidase S74" evidence="3">
    <location>
        <begin position="309"/>
        <end position="411"/>
    </location>
</feature>
<dbReference type="KEGG" id="rom:EI983_00010"/>
<protein>
    <submittedName>
        <fullName evidence="4">Tail fiber domain-containing protein</fullName>
    </submittedName>
</protein>
<keyword evidence="2" id="KW-0732">Signal</keyword>
<organism evidence="4 5">
    <name type="scientific">Roseovarius faecimaris</name>
    <dbReference type="NCBI Taxonomy" id="2494550"/>
    <lineage>
        <taxon>Bacteria</taxon>
        <taxon>Pseudomonadati</taxon>
        <taxon>Pseudomonadota</taxon>
        <taxon>Alphaproteobacteria</taxon>
        <taxon>Rhodobacterales</taxon>
        <taxon>Roseobacteraceae</taxon>
        <taxon>Roseovarius</taxon>
    </lineage>
</organism>
<evidence type="ECO:0000256" key="2">
    <source>
        <dbReference type="SAM" id="SignalP"/>
    </source>
</evidence>
<dbReference type="EMBL" id="CP034347">
    <property type="protein sequence ID" value="QGX96740.1"/>
    <property type="molecule type" value="Genomic_DNA"/>
</dbReference>
<dbReference type="AlphaFoldDB" id="A0A6I6IIC9"/>
<evidence type="ECO:0000313" key="5">
    <source>
        <dbReference type="Proteomes" id="UP000428330"/>
    </source>
</evidence>